<dbReference type="EMBL" id="CM045770">
    <property type="protein sequence ID" value="KAI7991547.1"/>
    <property type="molecule type" value="Genomic_DNA"/>
</dbReference>
<reference evidence="1 2" key="1">
    <citation type="journal article" date="2022" name="Plant J.">
        <title>Chromosome-level genome of Camellia lanceoleosa provides a valuable resource for understanding genome evolution and self-incompatibility.</title>
        <authorList>
            <person name="Gong W."/>
            <person name="Xiao S."/>
            <person name="Wang L."/>
            <person name="Liao Z."/>
            <person name="Chang Y."/>
            <person name="Mo W."/>
            <person name="Hu G."/>
            <person name="Li W."/>
            <person name="Zhao G."/>
            <person name="Zhu H."/>
            <person name="Hu X."/>
            <person name="Ji K."/>
            <person name="Xiang X."/>
            <person name="Song Q."/>
            <person name="Yuan D."/>
            <person name="Jin S."/>
            <person name="Zhang L."/>
        </authorList>
    </citation>
    <scope>NUCLEOTIDE SEQUENCE [LARGE SCALE GENOMIC DNA]</scope>
    <source>
        <strain evidence="1">SQ_2022a</strain>
    </source>
</reference>
<gene>
    <name evidence="1" type="ORF">LOK49_LG12G02283</name>
</gene>
<proteinExistence type="predicted"/>
<evidence type="ECO:0000313" key="1">
    <source>
        <dbReference type="EMBL" id="KAI7991547.1"/>
    </source>
</evidence>
<keyword evidence="2" id="KW-1185">Reference proteome</keyword>
<protein>
    <submittedName>
        <fullName evidence="1">Uncharacterized protein</fullName>
    </submittedName>
</protein>
<comment type="caution">
    <text evidence="1">The sequence shown here is derived from an EMBL/GenBank/DDBJ whole genome shotgun (WGS) entry which is preliminary data.</text>
</comment>
<name>A0ACC0FTY2_9ERIC</name>
<organism evidence="1 2">
    <name type="scientific">Camellia lanceoleosa</name>
    <dbReference type="NCBI Taxonomy" id="1840588"/>
    <lineage>
        <taxon>Eukaryota</taxon>
        <taxon>Viridiplantae</taxon>
        <taxon>Streptophyta</taxon>
        <taxon>Embryophyta</taxon>
        <taxon>Tracheophyta</taxon>
        <taxon>Spermatophyta</taxon>
        <taxon>Magnoliopsida</taxon>
        <taxon>eudicotyledons</taxon>
        <taxon>Gunneridae</taxon>
        <taxon>Pentapetalae</taxon>
        <taxon>asterids</taxon>
        <taxon>Ericales</taxon>
        <taxon>Theaceae</taxon>
        <taxon>Camellia</taxon>
    </lineage>
</organism>
<dbReference type="Proteomes" id="UP001060215">
    <property type="component" value="Chromosome 13"/>
</dbReference>
<evidence type="ECO:0000313" key="2">
    <source>
        <dbReference type="Proteomes" id="UP001060215"/>
    </source>
</evidence>
<accession>A0ACC0FTY2</accession>
<sequence>MSMSASLACRCRQLFIVVIPIPDFRRSFVHSTDLIWFDFDAIVACHLRPLFCQGRGVLGAALHCQI</sequence>